<protein>
    <submittedName>
        <fullName evidence="1">Uncharacterized protein</fullName>
    </submittedName>
</protein>
<accession>A0ABR2HM26</accession>
<dbReference type="EMBL" id="JAPCWZ010000010">
    <property type="protein sequence ID" value="KAK8848789.1"/>
    <property type="molecule type" value="Genomic_DNA"/>
</dbReference>
<keyword evidence="2" id="KW-1185">Reference proteome</keyword>
<evidence type="ECO:0000313" key="1">
    <source>
        <dbReference type="EMBL" id="KAK8848789.1"/>
    </source>
</evidence>
<name>A0ABR2HM26_9PEZI</name>
<dbReference type="Proteomes" id="UP001390339">
    <property type="component" value="Unassembled WGS sequence"/>
</dbReference>
<organism evidence="1 2">
    <name type="scientific">Apiospora arundinis</name>
    <dbReference type="NCBI Taxonomy" id="335852"/>
    <lineage>
        <taxon>Eukaryota</taxon>
        <taxon>Fungi</taxon>
        <taxon>Dikarya</taxon>
        <taxon>Ascomycota</taxon>
        <taxon>Pezizomycotina</taxon>
        <taxon>Sordariomycetes</taxon>
        <taxon>Xylariomycetidae</taxon>
        <taxon>Amphisphaeriales</taxon>
        <taxon>Apiosporaceae</taxon>
        <taxon>Apiospora</taxon>
    </lineage>
</organism>
<reference evidence="1 2" key="1">
    <citation type="journal article" date="2024" name="IMA Fungus">
        <title>Apiospora arundinis, a panoply of carbohydrate-active enzymes and secondary metabolites.</title>
        <authorList>
            <person name="Sorensen T."/>
            <person name="Petersen C."/>
            <person name="Muurmann A.T."/>
            <person name="Christiansen J.V."/>
            <person name="Brundto M.L."/>
            <person name="Overgaard C.K."/>
            <person name="Boysen A.T."/>
            <person name="Wollenberg R.D."/>
            <person name="Larsen T.O."/>
            <person name="Sorensen J.L."/>
            <person name="Nielsen K.L."/>
            <person name="Sondergaard T.E."/>
        </authorList>
    </citation>
    <scope>NUCLEOTIDE SEQUENCE [LARGE SCALE GENOMIC DNA]</scope>
    <source>
        <strain evidence="1 2">AAU 773</strain>
    </source>
</reference>
<proteinExistence type="predicted"/>
<sequence length="70" mass="7672">MPSRPTRIVSEGLYCISSRLPLRYIYRNGLIDGVAEWSRPRTQILLFVSDGDPAELVGAIEAHEKGGEGG</sequence>
<comment type="caution">
    <text evidence="1">The sequence shown here is derived from an EMBL/GenBank/DDBJ whole genome shotgun (WGS) entry which is preliminary data.</text>
</comment>
<evidence type="ECO:0000313" key="2">
    <source>
        <dbReference type="Proteomes" id="UP001390339"/>
    </source>
</evidence>
<gene>
    <name evidence="1" type="ORF">PGQ11_015269</name>
</gene>